<accession>A0A1U9KLU6</accession>
<dbReference type="SUPFAM" id="SSF46689">
    <property type="entry name" value="Homeodomain-like"/>
    <property type="match status" value="1"/>
</dbReference>
<dbReference type="PANTHER" id="PTHR30055:SF226">
    <property type="entry name" value="HTH-TYPE TRANSCRIPTIONAL REGULATOR PKSA"/>
    <property type="match status" value="1"/>
</dbReference>
<dbReference type="PROSITE" id="PS50977">
    <property type="entry name" value="HTH_TETR_2"/>
    <property type="match status" value="1"/>
</dbReference>
<proteinExistence type="predicted"/>
<evidence type="ECO:0000256" key="2">
    <source>
        <dbReference type="PROSITE-ProRule" id="PRU00335"/>
    </source>
</evidence>
<dbReference type="Proteomes" id="UP000188604">
    <property type="component" value="Chromosome"/>
</dbReference>
<dbReference type="AlphaFoldDB" id="A0A1U9KLU6"/>
<keyword evidence="5" id="KW-1185">Reference proteome</keyword>
<name>A0A1U9KLU6_9PROT</name>
<gene>
    <name evidence="4" type="ORF">A0U93_00990</name>
</gene>
<dbReference type="InterPro" id="IPR050109">
    <property type="entry name" value="HTH-type_TetR-like_transc_reg"/>
</dbReference>
<dbReference type="Gene3D" id="1.10.357.10">
    <property type="entry name" value="Tetracycline Repressor, domain 2"/>
    <property type="match status" value="1"/>
</dbReference>
<evidence type="ECO:0000313" key="4">
    <source>
        <dbReference type="EMBL" id="AQS86763.1"/>
    </source>
</evidence>
<dbReference type="EMBL" id="CP014691">
    <property type="protein sequence ID" value="AQS86763.1"/>
    <property type="molecule type" value="Genomic_DNA"/>
</dbReference>
<evidence type="ECO:0000313" key="5">
    <source>
        <dbReference type="Proteomes" id="UP000188604"/>
    </source>
</evidence>
<dbReference type="OrthoDB" id="9808189at2"/>
<dbReference type="KEGG" id="nch:A0U93_00990"/>
<dbReference type="InterPro" id="IPR009057">
    <property type="entry name" value="Homeodomain-like_sf"/>
</dbReference>
<keyword evidence="1 2" id="KW-0238">DNA-binding</keyword>
<dbReference type="PANTHER" id="PTHR30055">
    <property type="entry name" value="HTH-TYPE TRANSCRIPTIONAL REGULATOR RUTR"/>
    <property type="match status" value="1"/>
</dbReference>
<dbReference type="STRING" id="320497.A0U93_00990"/>
<sequence>MSTHSTSSSRSALVPQRADGRQRVAAILNAAAQVFEQRGYDATTMAEIATSAGARIGSLYRFFPNKESVAEALMTQQMAILHEEYAAIQHRADTIGTPELADLLVDLLVTHYPRINALPILMDAHTNRTEIRRHSRALALAGIAAAIGKHAPHISTAQTADIAAVVANNMKTMLGMTNGSLPTSNGASDELRFMNRLYLVSRLKAAPIE</sequence>
<dbReference type="Pfam" id="PF00440">
    <property type="entry name" value="TetR_N"/>
    <property type="match status" value="1"/>
</dbReference>
<dbReference type="InterPro" id="IPR001647">
    <property type="entry name" value="HTH_TetR"/>
</dbReference>
<dbReference type="PRINTS" id="PR00455">
    <property type="entry name" value="HTHTETR"/>
</dbReference>
<protein>
    <submittedName>
        <fullName evidence="4">Transcriptional regulator</fullName>
    </submittedName>
</protein>
<evidence type="ECO:0000259" key="3">
    <source>
        <dbReference type="PROSITE" id="PS50977"/>
    </source>
</evidence>
<organism evidence="4 5">
    <name type="scientific">Neoasaia chiangmaiensis</name>
    <dbReference type="NCBI Taxonomy" id="320497"/>
    <lineage>
        <taxon>Bacteria</taxon>
        <taxon>Pseudomonadati</taxon>
        <taxon>Pseudomonadota</taxon>
        <taxon>Alphaproteobacteria</taxon>
        <taxon>Acetobacterales</taxon>
        <taxon>Acetobacteraceae</taxon>
        <taxon>Neoasaia</taxon>
    </lineage>
</organism>
<feature type="domain" description="HTH tetR-type" evidence="3">
    <location>
        <begin position="21"/>
        <end position="81"/>
    </location>
</feature>
<evidence type="ECO:0000256" key="1">
    <source>
        <dbReference type="ARBA" id="ARBA00023125"/>
    </source>
</evidence>
<dbReference type="GO" id="GO:0003700">
    <property type="term" value="F:DNA-binding transcription factor activity"/>
    <property type="evidence" value="ECO:0007669"/>
    <property type="project" value="TreeGrafter"/>
</dbReference>
<feature type="DNA-binding region" description="H-T-H motif" evidence="2">
    <location>
        <begin position="44"/>
        <end position="63"/>
    </location>
</feature>
<reference evidence="4 5" key="1">
    <citation type="submission" date="2016-03" db="EMBL/GenBank/DDBJ databases">
        <title>Acetic acid bacteria sequencing.</title>
        <authorList>
            <person name="Brandt J."/>
            <person name="Jakob F."/>
            <person name="Vogel R.F."/>
        </authorList>
    </citation>
    <scope>NUCLEOTIDE SEQUENCE [LARGE SCALE GENOMIC DNA]</scope>
    <source>
        <strain evidence="4 5">NBRC 101099</strain>
    </source>
</reference>
<dbReference type="GO" id="GO:0000976">
    <property type="term" value="F:transcription cis-regulatory region binding"/>
    <property type="evidence" value="ECO:0007669"/>
    <property type="project" value="TreeGrafter"/>
</dbReference>